<gene>
    <name evidence="7" type="ORF">U0021_08850</name>
</gene>
<evidence type="ECO:0000313" key="7">
    <source>
        <dbReference type="EMBL" id="WQE03831.1"/>
    </source>
</evidence>
<sequence>MHWQLTSFDNSKGSITAKDGMVIGSESTIINTGGSLTSGTDITLIAKDSIINQDGTMTAVKQADITAKELQNGGAITADTLTITQLADYTHTDQDKLVANRLAFTTSGKLINQSQLTAGQTLTLNANHIDNTQAGIITSGNHTQITSQTDITNQGFHNGDTTIVKANDTINNLAGGRLYGTQLAIQADTLNNTPAKTTNQQTNQENDHHTAPVIAARQRLDIGVNHLNNHPNPDRSGKFNEDFDNQALITSLKWLGATVDKGDHTHTFDQVDAITTTLQAKNISTKSNGSTLLEGTQFHYSDNATVVSGGKLYLQAAISGTSEHTTSNDNYVVWQKTEDSGSIKQTATLPSFVGNNTPTIIALDGVEIQIPTSQQEQKAGTTLQEQIDTLIQQPEYSYLNQFIDREDTLWQEIILAEESWDYKQEGLTPAGAAIVAIAVGMATGGTASGIAGTVAANVGSQTVGAMAGAAFSSLASQASVSLINNKGDVEATLKELGSKDNVKQLTLAIASAGISHKIDKGLGLKGIDITQTGFDQRLVKAIADSTSTSLLQTAVYGSDFEENLKKNLRVQFTAVATQDTFSNIVKDFDSDTLSDNIAHKIAAGLTGCLSAKAAGNDCDAAAIGAVVGEMRGDWHTDNPNTLTQDEKDKLINQAKLIAGVTAAYAGEDVNVAADMAAEAVRWNAVNKELVGTVKDFENLLNNSGRKVGLFQGNEAHLYLLSLNETSWMLEPTQTGYFNNKASRYIYTKKGGWIDMVHFLFYASEAYNYKIQIKTNPSFVFMGYTDSQIVDQSINHAVKQGYIQERIDSIKAPHSAYSYEDLPSDYFGAVFGASFFNPNSTLTFGQQISSYLNNHLIATRPETAPNYKDLPEKDVGKHSGITNKTIKPLFAK</sequence>
<dbReference type="InterPro" id="IPR006915">
    <property type="entry name" value="DUF637_hemagglutn_put"/>
</dbReference>
<dbReference type="Proteomes" id="UP001324384">
    <property type="component" value="Chromosome"/>
</dbReference>
<feature type="domain" description="VENN motif-containing" evidence="5">
    <location>
        <begin position="639"/>
        <end position="685"/>
    </location>
</feature>
<reference evidence="7 8" key="1">
    <citation type="submission" date="2023-12" db="EMBL/GenBank/DDBJ databases">
        <title>Genome sequencing and assembly of bacterial species from a model synthetic community.</title>
        <authorList>
            <person name="Hogle S.L."/>
        </authorList>
    </citation>
    <scope>NUCLEOTIDE SEQUENCE [LARGE SCALE GENOMIC DNA]</scope>
    <source>
        <strain evidence="7 8">HAMBI_2792</strain>
    </source>
</reference>
<dbReference type="RefSeq" id="WP_327037472.1">
    <property type="nucleotide sequence ID" value="NZ_CP139961.1"/>
</dbReference>
<dbReference type="EMBL" id="CP139961">
    <property type="protein sequence ID" value="WQE03831.1"/>
    <property type="molecule type" value="Genomic_DNA"/>
</dbReference>
<evidence type="ECO:0000256" key="3">
    <source>
        <dbReference type="ARBA" id="ARBA00022913"/>
    </source>
</evidence>
<protein>
    <submittedName>
        <fullName evidence="7">DUF637 domain-containing protein</fullName>
    </submittedName>
</protein>
<evidence type="ECO:0000256" key="1">
    <source>
        <dbReference type="ARBA" id="ARBA00004219"/>
    </source>
</evidence>
<evidence type="ECO:0000259" key="6">
    <source>
        <dbReference type="Pfam" id="PF04830"/>
    </source>
</evidence>
<feature type="domain" description="DUF637" evidence="6">
    <location>
        <begin position="467"/>
        <end position="625"/>
    </location>
</feature>
<evidence type="ECO:0000259" key="5">
    <source>
        <dbReference type="Pfam" id="PF04829"/>
    </source>
</evidence>
<organism evidence="7 8">
    <name type="scientific">Moraxella canis</name>
    <dbReference type="NCBI Taxonomy" id="90239"/>
    <lineage>
        <taxon>Bacteria</taxon>
        <taxon>Pseudomonadati</taxon>
        <taxon>Pseudomonadota</taxon>
        <taxon>Gammaproteobacteria</taxon>
        <taxon>Moraxellales</taxon>
        <taxon>Moraxellaceae</taxon>
        <taxon>Moraxella</taxon>
    </lineage>
</organism>
<keyword evidence="2" id="KW-0800">Toxin</keyword>
<dbReference type="InterPro" id="IPR006914">
    <property type="entry name" value="VENN_dom"/>
</dbReference>
<accession>A0ABZ0WX63</accession>
<dbReference type="InterPro" id="IPR008619">
    <property type="entry name" value="Filamentous_hemagglutn_rpt"/>
</dbReference>
<evidence type="ECO:0000313" key="8">
    <source>
        <dbReference type="Proteomes" id="UP001324384"/>
    </source>
</evidence>
<dbReference type="Pfam" id="PF04829">
    <property type="entry name" value="PT-VENN"/>
    <property type="match status" value="1"/>
</dbReference>
<keyword evidence="8" id="KW-1185">Reference proteome</keyword>
<dbReference type="Pfam" id="PF05594">
    <property type="entry name" value="Fil_haemagg"/>
    <property type="match status" value="1"/>
</dbReference>
<keyword evidence="4" id="KW-0843">Virulence</keyword>
<evidence type="ECO:0000256" key="2">
    <source>
        <dbReference type="ARBA" id="ARBA00022656"/>
    </source>
</evidence>
<proteinExistence type="predicted"/>
<comment type="subcellular location">
    <subcellularLocation>
        <location evidence="1">Target cell</location>
        <location evidence="1">Target cell cytoplasm</location>
    </subcellularLocation>
</comment>
<dbReference type="Pfam" id="PF04830">
    <property type="entry name" value="DUF637"/>
    <property type="match status" value="1"/>
</dbReference>
<evidence type="ECO:0000256" key="4">
    <source>
        <dbReference type="ARBA" id="ARBA00023026"/>
    </source>
</evidence>
<keyword evidence="3" id="KW-1266">Target cell cytoplasm</keyword>
<name>A0ABZ0WX63_9GAMM</name>